<comment type="caution">
    <text evidence="2">The sequence shown here is derived from an EMBL/GenBank/DDBJ whole genome shotgun (WGS) entry which is preliminary data.</text>
</comment>
<reference evidence="2 3" key="1">
    <citation type="submission" date="2014-04" db="EMBL/GenBank/DDBJ databases">
        <authorList>
            <person name="Bishop-Lilly K.A."/>
            <person name="Broomall S.M."/>
            <person name="Chain P.S."/>
            <person name="Chertkov O."/>
            <person name="Coyne S.R."/>
            <person name="Daligault H.E."/>
            <person name="Davenport K.W."/>
            <person name="Erkkila T."/>
            <person name="Frey K.G."/>
            <person name="Gibbons H.S."/>
            <person name="Gu W."/>
            <person name="Jaissle J."/>
            <person name="Johnson S.L."/>
            <person name="Koroleva G.I."/>
            <person name="Ladner J.T."/>
            <person name="Lo C.-C."/>
            <person name="Minogue T.D."/>
            <person name="Munk C."/>
            <person name="Palacios G.F."/>
            <person name="Redden C.L."/>
            <person name="Rosenzweig C.N."/>
            <person name="Scholz M.B."/>
            <person name="Teshima H."/>
            <person name="Xu Y."/>
        </authorList>
    </citation>
    <scope>NUCLEOTIDE SEQUENCE [LARGE SCALE GENOMIC DNA]</scope>
    <source>
        <strain evidence="2 3">8244</strain>
    </source>
</reference>
<organism evidence="2 3">
    <name type="scientific">Paenibacillus macerans</name>
    <name type="common">Bacillus macerans</name>
    <dbReference type="NCBI Taxonomy" id="44252"/>
    <lineage>
        <taxon>Bacteria</taxon>
        <taxon>Bacillati</taxon>
        <taxon>Bacillota</taxon>
        <taxon>Bacilli</taxon>
        <taxon>Bacillales</taxon>
        <taxon>Paenibacillaceae</taxon>
        <taxon>Paenibacillus</taxon>
    </lineage>
</organism>
<keyword evidence="3" id="KW-1185">Reference proteome</keyword>
<dbReference type="Proteomes" id="UP000029278">
    <property type="component" value="Unassembled WGS sequence"/>
</dbReference>
<sequence length="213" mass="24925">MQAFFLVVLVFLQQVFEVHLLIQLVNQFFIHFHFIDGWLNLYGGRLNDHRVGKFVEIYAGVFLLIRLALTKRNVRGNIVAQQPGSGARSRACSRTGEQPRTRSFVQPHKKRLRSKNSPLLLFFEISYFFFIRQVGRNHPVIDRRNFGQHFLKNLTCVFAFVSCEHDIQLLCKIICFKILLATLVSIFRGKIEWQGHPFESKKEAVRLVYKLNC</sequence>
<evidence type="ECO:0000313" key="2">
    <source>
        <dbReference type="EMBL" id="KFN11373.1"/>
    </source>
</evidence>
<feature type="region of interest" description="Disordered" evidence="1">
    <location>
        <begin position="81"/>
        <end position="104"/>
    </location>
</feature>
<dbReference type="HOGENOM" id="CLU_1293275_0_0_9"/>
<evidence type="ECO:0000313" key="3">
    <source>
        <dbReference type="Proteomes" id="UP000029278"/>
    </source>
</evidence>
<dbReference type="AlphaFoldDB" id="A0A090ZLR9"/>
<accession>A0A090ZLR9</accession>
<feature type="compositionally biased region" description="Polar residues" evidence="1">
    <location>
        <begin position="95"/>
        <end position="104"/>
    </location>
</feature>
<evidence type="ECO:0000256" key="1">
    <source>
        <dbReference type="SAM" id="MobiDB-lite"/>
    </source>
</evidence>
<gene>
    <name evidence="2" type="ORF">DJ90_6134</name>
</gene>
<proteinExistence type="predicted"/>
<protein>
    <submittedName>
        <fullName evidence="2">Uncharacterized protein</fullName>
    </submittedName>
</protein>
<name>A0A090ZLR9_PAEMA</name>
<dbReference type="EMBL" id="JMQA01000010">
    <property type="protein sequence ID" value="KFN11373.1"/>
    <property type="molecule type" value="Genomic_DNA"/>
</dbReference>